<keyword evidence="2" id="KW-1185">Reference proteome</keyword>
<dbReference type="AlphaFoldDB" id="A0A078AXS7"/>
<reference evidence="1 2" key="1">
    <citation type="submission" date="2014-06" db="EMBL/GenBank/DDBJ databases">
        <authorList>
            <person name="Swart Estienne"/>
        </authorList>
    </citation>
    <scope>NUCLEOTIDE SEQUENCE [LARGE SCALE GENOMIC DNA]</scope>
    <source>
        <strain evidence="1 2">130c</strain>
    </source>
</reference>
<gene>
    <name evidence="1" type="primary">Contig9068.g9701</name>
    <name evidence="1" type="ORF">STYLEM_16075</name>
</gene>
<protein>
    <submittedName>
        <fullName evidence="1">Uncharacterized protein</fullName>
    </submittedName>
</protein>
<evidence type="ECO:0000313" key="2">
    <source>
        <dbReference type="Proteomes" id="UP000039865"/>
    </source>
</evidence>
<dbReference type="Proteomes" id="UP000039865">
    <property type="component" value="Unassembled WGS sequence"/>
</dbReference>
<name>A0A078AXS7_STYLE</name>
<proteinExistence type="predicted"/>
<accession>A0A078AXS7</accession>
<dbReference type="InParanoid" id="A0A078AXS7"/>
<evidence type="ECO:0000313" key="1">
    <source>
        <dbReference type="EMBL" id="CDW86974.1"/>
    </source>
</evidence>
<organism evidence="1 2">
    <name type="scientific">Stylonychia lemnae</name>
    <name type="common">Ciliate</name>
    <dbReference type="NCBI Taxonomy" id="5949"/>
    <lineage>
        <taxon>Eukaryota</taxon>
        <taxon>Sar</taxon>
        <taxon>Alveolata</taxon>
        <taxon>Ciliophora</taxon>
        <taxon>Intramacronucleata</taxon>
        <taxon>Spirotrichea</taxon>
        <taxon>Stichotrichia</taxon>
        <taxon>Sporadotrichida</taxon>
        <taxon>Oxytrichidae</taxon>
        <taxon>Stylonychinae</taxon>
        <taxon>Stylonychia</taxon>
    </lineage>
</organism>
<sequence>MKRQQTIQGYDLDTLEVLPLLSYKSAESMWHPIVKDDYLFTYQSSTHKYLIYEIKNRSFTQKRITSPIFPEETLKYYGRNCNFQRSPFDNNIEFYQLSTNEQGKYQENTWLQKCDPFRQNQINISKQNCNVDYPLIKLNHLPHAKFVEIDKNNGMSYFHEENDKKIAFISSFFTTDEIVKIRESKLKSNDCLLTELNNLTTYLKFYPGIGNILNQMALRPLILEYIGKQLSIMEKSQIPLIILKNEINGKSPIDVACEKNQLKSLNILLELMTKYQNDHGLNYLIDNKLVYLIQKGLDLTEYFESYLPKSKQLDQTKLDH</sequence>
<dbReference type="EMBL" id="CCKQ01015174">
    <property type="protein sequence ID" value="CDW86974.1"/>
    <property type="molecule type" value="Genomic_DNA"/>
</dbReference>